<keyword evidence="1" id="KW-0812">Transmembrane</keyword>
<protein>
    <recommendedName>
        <fullName evidence="4">Transmembrane protein</fullName>
    </recommendedName>
</protein>
<organism evidence="2 3">
    <name type="scientific">Cotesia glomerata</name>
    <name type="common">Lepidopteran parasitic wasp</name>
    <name type="synonym">Apanteles glomeratus</name>
    <dbReference type="NCBI Taxonomy" id="32391"/>
    <lineage>
        <taxon>Eukaryota</taxon>
        <taxon>Metazoa</taxon>
        <taxon>Ecdysozoa</taxon>
        <taxon>Arthropoda</taxon>
        <taxon>Hexapoda</taxon>
        <taxon>Insecta</taxon>
        <taxon>Pterygota</taxon>
        <taxon>Neoptera</taxon>
        <taxon>Endopterygota</taxon>
        <taxon>Hymenoptera</taxon>
        <taxon>Apocrita</taxon>
        <taxon>Ichneumonoidea</taxon>
        <taxon>Braconidae</taxon>
        <taxon>Microgastrinae</taxon>
        <taxon>Cotesia</taxon>
    </lineage>
</organism>
<proteinExistence type="predicted"/>
<evidence type="ECO:0000313" key="2">
    <source>
        <dbReference type="EMBL" id="KAH0568375.1"/>
    </source>
</evidence>
<dbReference type="Proteomes" id="UP000826195">
    <property type="component" value="Unassembled WGS sequence"/>
</dbReference>
<evidence type="ECO:0000256" key="1">
    <source>
        <dbReference type="SAM" id="Phobius"/>
    </source>
</evidence>
<sequence>MTNHLSSEEFLKRRVKIAAVRDIKTRRTLETMTMTSQEGVKNNTKLRSKMLIHGHKPYLLKGSRAFMLYSFINIVVVNITTTMVVSIVSKREKGSKCIGRKVYMRIRAEFIGSVDLIVRVILSVRKIMKLFQGEGHSTYWLLKQSPTTVRLLGMLIN</sequence>
<reference evidence="2 3" key="1">
    <citation type="journal article" date="2021" name="J. Hered.">
        <title>A chromosome-level genome assembly of the parasitoid wasp, Cotesia glomerata (Hymenoptera: Braconidae).</title>
        <authorList>
            <person name="Pinto B.J."/>
            <person name="Weis J.J."/>
            <person name="Gamble T."/>
            <person name="Ode P.J."/>
            <person name="Paul R."/>
            <person name="Zaspel J.M."/>
        </authorList>
    </citation>
    <scope>NUCLEOTIDE SEQUENCE [LARGE SCALE GENOMIC DNA]</scope>
    <source>
        <strain evidence="2">CgM1</strain>
    </source>
</reference>
<name>A0AAV7J5U0_COTGL</name>
<gene>
    <name evidence="2" type="ORF">KQX54_020564</name>
</gene>
<dbReference type="EMBL" id="JAHXZJ010000001">
    <property type="protein sequence ID" value="KAH0568375.1"/>
    <property type="molecule type" value="Genomic_DNA"/>
</dbReference>
<keyword evidence="1" id="KW-1133">Transmembrane helix</keyword>
<keyword evidence="1" id="KW-0472">Membrane</keyword>
<evidence type="ECO:0000313" key="3">
    <source>
        <dbReference type="Proteomes" id="UP000826195"/>
    </source>
</evidence>
<feature type="transmembrane region" description="Helical" evidence="1">
    <location>
        <begin position="66"/>
        <end position="88"/>
    </location>
</feature>
<accession>A0AAV7J5U0</accession>
<evidence type="ECO:0008006" key="4">
    <source>
        <dbReference type="Google" id="ProtNLM"/>
    </source>
</evidence>
<comment type="caution">
    <text evidence="2">The sequence shown here is derived from an EMBL/GenBank/DDBJ whole genome shotgun (WGS) entry which is preliminary data.</text>
</comment>
<dbReference type="AlphaFoldDB" id="A0AAV7J5U0"/>
<keyword evidence="3" id="KW-1185">Reference proteome</keyword>